<dbReference type="PANTHER" id="PTHR48111">
    <property type="entry name" value="REGULATOR OF RPOS"/>
    <property type="match status" value="1"/>
</dbReference>
<keyword evidence="2" id="KW-0805">Transcription regulation</keyword>
<dbReference type="Proteomes" id="UP001432071">
    <property type="component" value="Chromosome"/>
</dbReference>
<gene>
    <name evidence="9" type="ORF">OHT53_41345</name>
</gene>
<evidence type="ECO:0000313" key="10">
    <source>
        <dbReference type="Proteomes" id="UP001432071"/>
    </source>
</evidence>
<feature type="domain" description="OmpR/PhoB-type" evidence="8">
    <location>
        <begin position="131"/>
        <end position="231"/>
    </location>
</feature>
<dbReference type="Gene3D" id="1.10.10.10">
    <property type="entry name" value="Winged helix-like DNA-binding domain superfamily/Winged helix DNA-binding domain"/>
    <property type="match status" value="1"/>
</dbReference>
<accession>A0ABZ1RAP5</accession>
<dbReference type="SMART" id="SM00862">
    <property type="entry name" value="Trans_reg_C"/>
    <property type="match status" value="1"/>
</dbReference>
<organism evidence="9 10">
    <name type="scientific">Streptomyces bobili</name>
    <dbReference type="NCBI Taxonomy" id="67280"/>
    <lineage>
        <taxon>Bacteria</taxon>
        <taxon>Bacillati</taxon>
        <taxon>Actinomycetota</taxon>
        <taxon>Actinomycetes</taxon>
        <taxon>Kitasatosporales</taxon>
        <taxon>Streptomycetaceae</taxon>
        <taxon>Streptomyces</taxon>
    </lineage>
</organism>
<dbReference type="CDD" id="cd00383">
    <property type="entry name" value="trans_reg_C"/>
    <property type="match status" value="1"/>
</dbReference>
<dbReference type="InterPro" id="IPR039420">
    <property type="entry name" value="WalR-like"/>
</dbReference>
<dbReference type="PROSITE" id="PS51755">
    <property type="entry name" value="OMPR_PHOB"/>
    <property type="match status" value="1"/>
</dbReference>
<dbReference type="InterPro" id="IPR016032">
    <property type="entry name" value="Sig_transdc_resp-reg_C-effctor"/>
</dbReference>
<dbReference type="InterPro" id="IPR001867">
    <property type="entry name" value="OmpR/PhoB-type_DNA-bd"/>
</dbReference>
<keyword evidence="3 6" id="KW-0238">DNA-binding</keyword>
<dbReference type="RefSeq" id="WP_328737799.1">
    <property type="nucleotide sequence ID" value="NZ_CP108038.1"/>
</dbReference>
<evidence type="ECO:0000256" key="5">
    <source>
        <dbReference type="PROSITE-ProRule" id="PRU00169"/>
    </source>
</evidence>
<evidence type="ECO:0000313" key="9">
    <source>
        <dbReference type="EMBL" id="WUN92093.1"/>
    </source>
</evidence>
<dbReference type="InterPro" id="IPR001789">
    <property type="entry name" value="Sig_transdc_resp-reg_receiver"/>
</dbReference>
<dbReference type="SUPFAM" id="SSF46894">
    <property type="entry name" value="C-terminal effector domain of the bipartite response regulators"/>
    <property type="match status" value="1"/>
</dbReference>
<evidence type="ECO:0000259" key="8">
    <source>
        <dbReference type="PROSITE" id="PS51755"/>
    </source>
</evidence>
<dbReference type="Gene3D" id="3.40.50.2300">
    <property type="match status" value="1"/>
</dbReference>
<evidence type="ECO:0000256" key="6">
    <source>
        <dbReference type="PROSITE-ProRule" id="PRU01091"/>
    </source>
</evidence>
<evidence type="ECO:0000259" key="7">
    <source>
        <dbReference type="PROSITE" id="PS50110"/>
    </source>
</evidence>
<name>A0ABZ1RAP5_9ACTN</name>
<dbReference type="Pfam" id="PF00486">
    <property type="entry name" value="Trans_reg_C"/>
    <property type="match status" value="1"/>
</dbReference>
<keyword evidence="10" id="KW-1185">Reference proteome</keyword>
<dbReference type="EMBL" id="CP108038">
    <property type="protein sequence ID" value="WUN92093.1"/>
    <property type="molecule type" value="Genomic_DNA"/>
</dbReference>
<evidence type="ECO:0000256" key="4">
    <source>
        <dbReference type="ARBA" id="ARBA00023163"/>
    </source>
</evidence>
<protein>
    <submittedName>
        <fullName evidence="9">Response regulator transcription factor</fullName>
    </submittedName>
</protein>
<dbReference type="InterPro" id="IPR011006">
    <property type="entry name" value="CheY-like_superfamily"/>
</dbReference>
<dbReference type="SUPFAM" id="SSF52172">
    <property type="entry name" value="CheY-like"/>
    <property type="match status" value="1"/>
</dbReference>
<dbReference type="Gene3D" id="6.10.250.690">
    <property type="match status" value="1"/>
</dbReference>
<feature type="domain" description="Response regulatory" evidence="7">
    <location>
        <begin position="5"/>
        <end position="118"/>
    </location>
</feature>
<dbReference type="GeneID" id="93767574"/>
<sequence>MSTQRVLVVDDEPKIRMTVRGYLEADGFHVIEAADGTSALQAVTRDRPDLVVLDVMLPGLDGFQVLRRIREASQIPVIMLTARDEEVDRLIGFTTGSDDYVTKPFSPRELALRVRAILRRTDSRSDEAHADDTLRFDALTVDPETRTVLVDADRTVELSALDFDLLLAMARAPGRVFTRRGLLTHVWGEDFFGDERVVDVHIRTLRRALADDASAPRFVGTVRTIGYRFIGRPAY</sequence>
<feature type="modified residue" description="4-aspartylphosphate" evidence="5">
    <location>
        <position position="54"/>
    </location>
</feature>
<dbReference type="Pfam" id="PF00072">
    <property type="entry name" value="Response_reg"/>
    <property type="match status" value="1"/>
</dbReference>
<evidence type="ECO:0000256" key="1">
    <source>
        <dbReference type="ARBA" id="ARBA00022553"/>
    </source>
</evidence>
<dbReference type="SMART" id="SM00448">
    <property type="entry name" value="REC"/>
    <property type="match status" value="1"/>
</dbReference>
<evidence type="ECO:0000256" key="3">
    <source>
        <dbReference type="ARBA" id="ARBA00023125"/>
    </source>
</evidence>
<dbReference type="CDD" id="cd17574">
    <property type="entry name" value="REC_OmpR"/>
    <property type="match status" value="1"/>
</dbReference>
<dbReference type="PANTHER" id="PTHR48111:SF4">
    <property type="entry name" value="DNA-BINDING DUAL TRANSCRIPTIONAL REGULATOR OMPR"/>
    <property type="match status" value="1"/>
</dbReference>
<dbReference type="InterPro" id="IPR036388">
    <property type="entry name" value="WH-like_DNA-bd_sf"/>
</dbReference>
<dbReference type="PROSITE" id="PS50110">
    <property type="entry name" value="RESPONSE_REGULATORY"/>
    <property type="match status" value="1"/>
</dbReference>
<feature type="DNA-binding region" description="OmpR/PhoB-type" evidence="6">
    <location>
        <begin position="131"/>
        <end position="231"/>
    </location>
</feature>
<keyword evidence="1 5" id="KW-0597">Phosphoprotein</keyword>
<keyword evidence="4" id="KW-0804">Transcription</keyword>
<evidence type="ECO:0000256" key="2">
    <source>
        <dbReference type="ARBA" id="ARBA00023015"/>
    </source>
</evidence>
<reference evidence="9" key="1">
    <citation type="submission" date="2022-10" db="EMBL/GenBank/DDBJ databases">
        <title>The complete genomes of actinobacterial strains from the NBC collection.</title>
        <authorList>
            <person name="Joergensen T.S."/>
            <person name="Alvarez Arevalo M."/>
            <person name="Sterndorff E.B."/>
            <person name="Faurdal D."/>
            <person name="Vuksanovic O."/>
            <person name="Mourched A.-S."/>
            <person name="Charusanti P."/>
            <person name="Shaw S."/>
            <person name="Blin K."/>
            <person name="Weber T."/>
        </authorList>
    </citation>
    <scope>NUCLEOTIDE SEQUENCE</scope>
    <source>
        <strain evidence="9">NBC_00302</strain>
    </source>
</reference>
<proteinExistence type="predicted"/>